<protein>
    <recommendedName>
        <fullName evidence="5">Recombinase family protein</fullName>
    </recommendedName>
</protein>
<evidence type="ECO:0008006" key="5">
    <source>
        <dbReference type="Google" id="ProtNLM"/>
    </source>
</evidence>
<dbReference type="PROSITE" id="PS51737">
    <property type="entry name" value="RECOMBINASE_DNA_BIND"/>
    <property type="match status" value="1"/>
</dbReference>
<feature type="domain" description="Resolvase/invertase-type recombinase catalytic" evidence="1">
    <location>
        <begin position="19"/>
        <end position="169"/>
    </location>
</feature>
<dbReference type="Gene3D" id="3.90.1750.20">
    <property type="entry name" value="Putative Large Serine Recombinase, Chain B, Domain 2"/>
    <property type="match status" value="1"/>
</dbReference>
<feature type="domain" description="Recombinase" evidence="2">
    <location>
        <begin position="197"/>
        <end position="323"/>
    </location>
</feature>
<organism evidence="3 4">
    <name type="scientific">Paraburkholderia aromaticivorans</name>
    <dbReference type="NCBI Taxonomy" id="2026199"/>
    <lineage>
        <taxon>Bacteria</taxon>
        <taxon>Pseudomonadati</taxon>
        <taxon>Pseudomonadota</taxon>
        <taxon>Betaproteobacteria</taxon>
        <taxon>Burkholderiales</taxon>
        <taxon>Burkholderiaceae</taxon>
        <taxon>Paraburkholderia</taxon>
    </lineage>
</organism>
<dbReference type="InterPro" id="IPR011109">
    <property type="entry name" value="DNA_bind_recombinase_dom"/>
</dbReference>
<dbReference type="InterPro" id="IPR050639">
    <property type="entry name" value="SSR_resolvase"/>
</dbReference>
<dbReference type="InterPro" id="IPR036162">
    <property type="entry name" value="Resolvase-like_N_sf"/>
</dbReference>
<dbReference type="InterPro" id="IPR038109">
    <property type="entry name" value="DNA_bind_recomb_sf"/>
</dbReference>
<dbReference type="SUPFAM" id="SSF53041">
    <property type="entry name" value="Resolvase-like"/>
    <property type="match status" value="1"/>
</dbReference>
<dbReference type="Pfam" id="PF00239">
    <property type="entry name" value="Resolvase"/>
    <property type="match status" value="1"/>
</dbReference>
<dbReference type="Pfam" id="PF07508">
    <property type="entry name" value="Recombinase"/>
    <property type="match status" value="1"/>
</dbReference>
<dbReference type="Proteomes" id="UP000215158">
    <property type="component" value="Chromosome 1"/>
</dbReference>
<evidence type="ECO:0000313" key="3">
    <source>
        <dbReference type="EMBL" id="ASV96734.1"/>
    </source>
</evidence>
<dbReference type="OrthoDB" id="5479610at2"/>
<dbReference type="EMBL" id="CP022989">
    <property type="protein sequence ID" value="ASV96734.1"/>
    <property type="molecule type" value="Genomic_DNA"/>
</dbReference>
<accession>A0A248VD29</accession>
<dbReference type="AlphaFoldDB" id="A0A248VD29"/>
<dbReference type="SMART" id="SM00857">
    <property type="entry name" value="Resolvase"/>
    <property type="match status" value="1"/>
</dbReference>
<dbReference type="PANTHER" id="PTHR30461:SF23">
    <property type="entry name" value="DNA RECOMBINASE-RELATED"/>
    <property type="match status" value="1"/>
</dbReference>
<dbReference type="RefSeq" id="WP_095417041.1">
    <property type="nucleotide sequence ID" value="NZ_CP022989.1"/>
</dbReference>
<dbReference type="KEGG" id="parb:CJU94_00180"/>
<proteinExistence type="predicted"/>
<dbReference type="Gene3D" id="3.40.50.1390">
    <property type="entry name" value="Resolvase, N-terminal catalytic domain"/>
    <property type="match status" value="1"/>
</dbReference>
<dbReference type="CDD" id="cd00338">
    <property type="entry name" value="Ser_Recombinase"/>
    <property type="match status" value="1"/>
</dbReference>
<evidence type="ECO:0000313" key="4">
    <source>
        <dbReference type="Proteomes" id="UP000215158"/>
    </source>
</evidence>
<reference evidence="3 4" key="1">
    <citation type="submission" date="2017-08" db="EMBL/GenBank/DDBJ databases">
        <title>Identification and genetic characteristics of simultaneous BTEX- and naphthalene-degrading Paraburkholderia sp. BN5 isolated from petroleum-contaminated soil.</title>
        <authorList>
            <person name="Lee Y."/>
            <person name="Jeon C.O."/>
        </authorList>
    </citation>
    <scope>NUCLEOTIDE SEQUENCE [LARGE SCALE GENOMIC DNA]</scope>
    <source>
        <strain evidence="3 4">BN5</strain>
    </source>
</reference>
<dbReference type="PROSITE" id="PS51736">
    <property type="entry name" value="RECOMBINASES_3"/>
    <property type="match status" value="1"/>
</dbReference>
<dbReference type="GO" id="GO:0000150">
    <property type="term" value="F:DNA strand exchange activity"/>
    <property type="evidence" value="ECO:0007669"/>
    <property type="project" value="InterPro"/>
</dbReference>
<dbReference type="InterPro" id="IPR006119">
    <property type="entry name" value="Resolv_N"/>
</dbReference>
<name>A0A248VD29_9BURK</name>
<evidence type="ECO:0000259" key="1">
    <source>
        <dbReference type="PROSITE" id="PS51736"/>
    </source>
</evidence>
<sequence length="531" mass="60184">MTTVESASAICSMPTRAHAAAQYIRMSTDQQQFSPDAQKQAISEYAKVHGIEVVRTYEDAGLSGLTLRERPALVRLLIDVRNPDRDFDTVLVLDISRWGRFQDSDEAAYHEHECRRAGVRVVYCSEPFENDGTPFASVYKSIKRAMAGEYSRELSGKVFLGHCRLVRLGFWQGASPGYGLRRQLVDANGTVKGPLAPFEHKAIQTDRVVLVPGPANEVALIRKIFDWYVNDKISTTRIADRLNVMGLYNPYDRPWSKPTIRAILMGEKYIGNNLYNRHSVRLHTPQVRNPPTEWVRSVAAFGEIVDPAIFEAAQFRLTRYSRGVVKEEIQAELEHLFRRSGHLTMRTMARQLHVHGKSEYRKHFGSMAGTYRSVGFTPTYNYDYIDTRRQASAIFHEFVANLSSTLMREGHQLSLEHGETLMLVNDELKIKLNARLCAHEGAQEQTWGLRWPDTYDIDLMVLVLFTRMPVRISGFYVLPLGTVPAGKMTTICAQNIPALSSFYFANLEVLAHLAQRSALEISGGRRPTARE</sequence>
<evidence type="ECO:0000259" key="2">
    <source>
        <dbReference type="PROSITE" id="PS51737"/>
    </source>
</evidence>
<dbReference type="GO" id="GO:0003677">
    <property type="term" value="F:DNA binding"/>
    <property type="evidence" value="ECO:0007669"/>
    <property type="project" value="InterPro"/>
</dbReference>
<dbReference type="PANTHER" id="PTHR30461">
    <property type="entry name" value="DNA-INVERTASE FROM LAMBDOID PROPHAGE"/>
    <property type="match status" value="1"/>
</dbReference>
<gene>
    <name evidence="3" type="ORF">CJU94_00180</name>
</gene>
<keyword evidence="4" id="KW-1185">Reference proteome</keyword>